<dbReference type="Proteomes" id="UP001630127">
    <property type="component" value="Unassembled WGS sequence"/>
</dbReference>
<proteinExistence type="predicted"/>
<dbReference type="AlphaFoldDB" id="A0ABD3AC17"/>
<keyword evidence="3" id="KW-1185">Reference proteome</keyword>
<protein>
    <submittedName>
        <fullName evidence="2">Uncharacterized protein</fullName>
    </submittedName>
</protein>
<comment type="caution">
    <text evidence="2">The sequence shown here is derived from an EMBL/GenBank/DDBJ whole genome shotgun (WGS) entry which is preliminary data.</text>
</comment>
<gene>
    <name evidence="2" type="ORF">ACH5RR_008546</name>
</gene>
<dbReference type="EMBL" id="JBJUIK010000004">
    <property type="protein sequence ID" value="KAL3529224.1"/>
    <property type="molecule type" value="Genomic_DNA"/>
</dbReference>
<evidence type="ECO:0000313" key="2">
    <source>
        <dbReference type="EMBL" id="KAL3529224.1"/>
    </source>
</evidence>
<evidence type="ECO:0000256" key="1">
    <source>
        <dbReference type="SAM" id="MobiDB-lite"/>
    </source>
</evidence>
<organism evidence="2 3">
    <name type="scientific">Cinchona calisaya</name>
    <dbReference type="NCBI Taxonomy" id="153742"/>
    <lineage>
        <taxon>Eukaryota</taxon>
        <taxon>Viridiplantae</taxon>
        <taxon>Streptophyta</taxon>
        <taxon>Embryophyta</taxon>
        <taxon>Tracheophyta</taxon>
        <taxon>Spermatophyta</taxon>
        <taxon>Magnoliopsida</taxon>
        <taxon>eudicotyledons</taxon>
        <taxon>Gunneridae</taxon>
        <taxon>Pentapetalae</taxon>
        <taxon>asterids</taxon>
        <taxon>lamiids</taxon>
        <taxon>Gentianales</taxon>
        <taxon>Rubiaceae</taxon>
        <taxon>Cinchonoideae</taxon>
        <taxon>Cinchoneae</taxon>
        <taxon>Cinchona</taxon>
    </lineage>
</organism>
<name>A0ABD3AC17_9GENT</name>
<feature type="compositionally biased region" description="Polar residues" evidence="1">
    <location>
        <begin position="45"/>
        <end position="56"/>
    </location>
</feature>
<feature type="region of interest" description="Disordered" evidence="1">
    <location>
        <begin position="1"/>
        <end position="56"/>
    </location>
</feature>
<feature type="non-terminal residue" evidence="2">
    <location>
        <position position="56"/>
    </location>
</feature>
<reference evidence="2 3" key="1">
    <citation type="submission" date="2024-11" db="EMBL/GenBank/DDBJ databases">
        <title>A near-complete genome assembly of Cinchona calisaya.</title>
        <authorList>
            <person name="Lian D.C."/>
            <person name="Zhao X.W."/>
            <person name="Wei L."/>
        </authorList>
    </citation>
    <scope>NUCLEOTIDE SEQUENCE [LARGE SCALE GENOMIC DNA]</scope>
    <source>
        <tissue evidence="2">Nenye</tissue>
    </source>
</reference>
<accession>A0ABD3AC17</accession>
<sequence length="56" mass="6081">MTDWPRVARPPSWHYTDGIKKTDNKEEDEENGETAGDRARPSPSGMGTFSGSVGDG</sequence>
<evidence type="ECO:0000313" key="3">
    <source>
        <dbReference type="Proteomes" id="UP001630127"/>
    </source>
</evidence>